<dbReference type="EMBL" id="PSNW01000001">
    <property type="protein sequence ID" value="PPE75404.1"/>
    <property type="molecule type" value="Genomic_DNA"/>
</dbReference>
<organism evidence="2 3">
    <name type="scientific">Solimonas fluminis</name>
    <dbReference type="NCBI Taxonomy" id="2086571"/>
    <lineage>
        <taxon>Bacteria</taxon>
        <taxon>Pseudomonadati</taxon>
        <taxon>Pseudomonadota</taxon>
        <taxon>Gammaproteobacteria</taxon>
        <taxon>Nevskiales</taxon>
        <taxon>Nevskiaceae</taxon>
        <taxon>Solimonas</taxon>
    </lineage>
</organism>
<name>A0A2S5TKA4_9GAMM</name>
<dbReference type="AlphaFoldDB" id="A0A2S5TKA4"/>
<dbReference type="OrthoDB" id="9807854at2"/>
<dbReference type="SUPFAM" id="SSF56935">
    <property type="entry name" value="Porins"/>
    <property type="match status" value="1"/>
</dbReference>
<dbReference type="InterPro" id="IPR010870">
    <property type="entry name" value="Porin_O/P"/>
</dbReference>
<keyword evidence="3" id="KW-1185">Reference proteome</keyword>
<keyword evidence="1" id="KW-0732">Signal</keyword>
<dbReference type="InterPro" id="IPR023614">
    <property type="entry name" value="Porin_dom_sf"/>
</dbReference>
<gene>
    <name evidence="2" type="ORF">C3942_00455</name>
</gene>
<dbReference type="Pfam" id="PF07396">
    <property type="entry name" value="Porin_O_P"/>
    <property type="match status" value="1"/>
</dbReference>
<feature type="signal peptide" evidence="1">
    <location>
        <begin position="1"/>
        <end position="24"/>
    </location>
</feature>
<accession>A0A2S5TKA4</accession>
<dbReference type="Proteomes" id="UP000238220">
    <property type="component" value="Unassembled WGS sequence"/>
</dbReference>
<proteinExistence type="predicted"/>
<feature type="chain" id="PRO_5015442744" evidence="1">
    <location>
        <begin position="25"/>
        <end position="499"/>
    </location>
</feature>
<comment type="caution">
    <text evidence="2">The sequence shown here is derived from an EMBL/GenBank/DDBJ whole genome shotgun (WGS) entry which is preliminary data.</text>
</comment>
<evidence type="ECO:0000313" key="3">
    <source>
        <dbReference type="Proteomes" id="UP000238220"/>
    </source>
</evidence>
<dbReference type="RefSeq" id="WP_104228370.1">
    <property type="nucleotide sequence ID" value="NZ_PSNW01000001.1"/>
</dbReference>
<protein>
    <submittedName>
        <fullName evidence="2">Porin</fullName>
    </submittedName>
</protein>
<reference evidence="2 3" key="1">
    <citation type="submission" date="2018-02" db="EMBL/GenBank/DDBJ databases">
        <title>Genome sequencing of Solimonas sp. HR-BB.</title>
        <authorList>
            <person name="Lee Y."/>
            <person name="Jeon C.O."/>
        </authorList>
    </citation>
    <scope>NUCLEOTIDE SEQUENCE [LARGE SCALE GENOMIC DNA]</scope>
    <source>
        <strain evidence="2 3">HR-BB</strain>
    </source>
</reference>
<sequence length="499" mass="53325">MKKGIKQAGVATLAVIASTGIARAADAPSVEELDQRIKVLERQLELQAEDAATKAKDATTASASDKGFSLKKGDYELKIKGLVQADLRYFLDDFNPTRKAAPVESDRFNDTILFRRIRPTFEGSLGKLVGFRLTPEFAGDSATIVDAYLDAKFDPAYTLRVGKVKGPVALERLQSGGSTNFIERGFPTELAPNRDLGVQLQGDLFNSTLNYTLGYYNGTADGRDATSSDGDSRKEIGARLFAEPFKNSPGILQGLGFGIGSTFGSKEQGEANSGVAATTNNFLPRYRTPGQNVFFQYNTARAAAAAAIGHTGIYADGDHVRISPQVYWYYNNLGLIAEYIRSEQEVSAGVLAAGAAASTRATSTVTESFTNDAWQVSASWVITGEDASFRGVAKPKNAYTPGGPGWGAFELAARYGELDIDDDVFNAIPGTAGGAANSFANPNSAASEAKSYGVGVNWYLTSNLKTQLNYTNTSFEGGAAGGQDREDEKTIFARFQVAF</sequence>
<evidence type="ECO:0000256" key="1">
    <source>
        <dbReference type="SAM" id="SignalP"/>
    </source>
</evidence>
<dbReference type="Gene3D" id="2.40.160.10">
    <property type="entry name" value="Porin"/>
    <property type="match status" value="1"/>
</dbReference>
<evidence type="ECO:0000313" key="2">
    <source>
        <dbReference type="EMBL" id="PPE75404.1"/>
    </source>
</evidence>